<evidence type="ECO:0000313" key="3">
    <source>
        <dbReference type="Proteomes" id="UP001165287"/>
    </source>
</evidence>
<evidence type="ECO:0000313" key="2">
    <source>
        <dbReference type="EMBL" id="MBZ5750850.1"/>
    </source>
</evidence>
<gene>
    <name evidence="2" type="ORF">K9V48_11450</name>
</gene>
<dbReference type="Proteomes" id="UP001165287">
    <property type="component" value="Unassembled WGS sequence"/>
</dbReference>
<sequence>MGNLSIDRVNEAYYGALGTDFSKQTRERINWIVTHVEGNNILDIGCSQGITSILLGREGKRVDGIDISSESIEYAIKELENEHSSVQQLVTFRLANFMTDDEIKHQYDTVLLTEVLEHISDPNAFLQKVSKHVKHNGKLIITVPFGINDYIDHKRTYYYSRLIEQVRAHFSIDSVEYLGKWVGVICKASSEKNDSLYSEQAIRQLEDAFEVVEREYKTQLEQYIRDNHKYKKDSDDLQRKAPLVDELKLSVLEKEEYIRQLQIETVELLNREEEALTAAIAKSDKIAELNRQISLLEHRYNVLKRSRFGRIQLKYWSLKKKIVGRGKK</sequence>
<dbReference type="Pfam" id="PF13489">
    <property type="entry name" value="Methyltransf_23"/>
    <property type="match status" value="1"/>
</dbReference>
<keyword evidence="3" id="KW-1185">Reference proteome</keyword>
<feature type="coiled-coil region" evidence="1">
    <location>
        <begin position="202"/>
        <end position="240"/>
    </location>
</feature>
<dbReference type="SUPFAM" id="SSF53335">
    <property type="entry name" value="S-adenosyl-L-methionine-dependent methyltransferases"/>
    <property type="match status" value="1"/>
</dbReference>
<keyword evidence="2" id="KW-0808">Transferase</keyword>
<reference evidence="2" key="1">
    <citation type="submission" date="2024-05" db="EMBL/GenBank/DDBJ databases">
        <title>Metabacillus sp. nov., isolated from the rhizosphere soil of tomato plants.</title>
        <authorList>
            <person name="Ma R."/>
        </authorList>
    </citation>
    <scope>NUCLEOTIDE SEQUENCE</scope>
    <source>
        <strain evidence="2">DBTR6</strain>
    </source>
</reference>
<accession>A0ABS7USB9</accession>
<dbReference type="Gene3D" id="3.40.50.150">
    <property type="entry name" value="Vaccinia Virus protein VP39"/>
    <property type="match status" value="1"/>
</dbReference>
<comment type="caution">
    <text evidence="2">The sequence shown here is derived from an EMBL/GenBank/DDBJ whole genome shotgun (WGS) entry which is preliminary data.</text>
</comment>
<dbReference type="EMBL" id="JAIQUM010000021">
    <property type="protein sequence ID" value="MBZ5750850.1"/>
    <property type="molecule type" value="Genomic_DNA"/>
</dbReference>
<organism evidence="2 3">
    <name type="scientific">Metabacillus rhizolycopersici</name>
    <dbReference type="NCBI Taxonomy" id="2875709"/>
    <lineage>
        <taxon>Bacteria</taxon>
        <taxon>Bacillati</taxon>
        <taxon>Bacillota</taxon>
        <taxon>Bacilli</taxon>
        <taxon>Bacillales</taxon>
        <taxon>Bacillaceae</taxon>
        <taxon>Metabacillus</taxon>
    </lineage>
</organism>
<dbReference type="PANTHER" id="PTHR43861">
    <property type="entry name" value="TRANS-ACONITATE 2-METHYLTRANSFERASE-RELATED"/>
    <property type="match status" value="1"/>
</dbReference>
<protein>
    <submittedName>
        <fullName evidence="2">Methyltransferase domain-containing protein</fullName>
    </submittedName>
</protein>
<name>A0ABS7USB9_9BACI</name>
<evidence type="ECO:0000256" key="1">
    <source>
        <dbReference type="SAM" id="Coils"/>
    </source>
</evidence>
<dbReference type="GO" id="GO:0032259">
    <property type="term" value="P:methylation"/>
    <property type="evidence" value="ECO:0007669"/>
    <property type="project" value="UniProtKB-KW"/>
</dbReference>
<proteinExistence type="predicted"/>
<dbReference type="GO" id="GO:0008168">
    <property type="term" value="F:methyltransferase activity"/>
    <property type="evidence" value="ECO:0007669"/>
    <property type="project" value="UniProtKB-KW"/>
</dbReference>
<keyword evidence="1" id="KW-0175">Coiled coil</keyword>
<dbReference type="InterPro" id="IPR029063">
    <property type="entry name" value="SAM-dependent_MTases_sf"/>
</dbReference>
<keyword evidence="2" id="KW-0489">Methyltransferase</keyword>
<dbReference type="CDD" id="cd02440">
    <property type="entry name" value="AdoMet_MTases"/>
    <property type="match status" value="1"/>
</dbReference>
<dbReference type="PANTHER" id="PTHR43861:SF6">
    <property type="entry name" value="METHYLTRANSFERASE TYPE 11"/>
    <property type="match status" value="1"/>
</dbReference>
<dbReference type="RefSeq" id="WP_224139131.1">
    <property type="nucleotide sequence ID" value="NZ_JAIQUM010000021.1"/>
</dbReference>